<keyword evidence="2" id="KW-0812">Transmembrane</keyword>
<keyword evidence="5" id="KW-1185">Reference proteome</keyword>
<gene>
    <name evidence="4" type="ORF">A605_08760</name>
</gene>
<keyword evidence="2" id="KW-1133">Transmembrane helix</keyword>
<evidence type="ECO:0000256" key="3">
    <source>
        <dbReference type="SAM" id="SignalP"/>
    </source>
</evidence>
<evidence type="ECO:0000256" key="1">
    <source>
        <dbReference type="SAM" id="MobiDB-lite"/>
    </source>
</evidence>
<accession>M1MYE3</accession>
<dbReference type="OrthoDB" id="4427907at2"/>
<feature type="compositionally biased region" description="Acidic residues" evidence="1">
    <location>
        <begin position="51"/>
        <end position="72"/>
    </location>
</feature>
<dbReference type="KEGG" id="chn:A605_08760"/>
<protein>
    <submittedName>
        <fullName evidence="4">Or membrane protein</fullName>
    </submittedName>
</protein>
<evidence type="ECO:0000313" key="4">
    <source>
        <dbReference type="EMBL" id="AGF72754.1"/>
    </source>
</evidence>
<dbReference type="PATRIC" id="fig|1121362.3.peg.1768"/>
<evidence type="ECO:0000256" key="2">
    <source>
        <dbReference type="SAM" id="Phobius"/>
    </source>
</evidence>
<keyword evidence="3" id="KW-0732">Signal</keyword>
<keyword evidence="2" id="KW-0472">Membrane</keyword>
<evidence type="ECO:0000313" key="5">
    <source>
        <dbReference type="Proteomes" id="UP000011723"/>
    </source>
</evidence>
<organism evidence="4 5">
    <name type="scientific">Corynebacterium halotolerans YIM 70093 = DSM 44683</name>
    <dbReference type="NCBI Taxonomy" id="1121362"/>
    <lineage>
        <taxon>Bacteria</taxon>
        <taxon>Bacillati</taxon>
        <taxon>Actinomycetota</taxon>
        <taxon>Actinomycetes</taxon>
        <taxon>Mycobacteriales</taxon>
        <taxon>Corynebacteriaceae</taxon>
        <taxon>Corynebacterium</taxon>
    </lineage>
</organism>
<dbReference type="RefSeq" id="WP_015401173.1">
    <property type="nucleotide sequence ID" value="NC_020302.1"/>
</dbReference>
<feature type="signal peptide" evidence="3">
    <location>
        <begin position="1"/>
        <end position="27"/>
    </location>
</feature>
<feature type="chain" id="PRO_5039570782" evidence="3">
    <location>
        <begin position="28"/>
        <end position="143"/>
    </location>
</feature>
<feature type="region of interest" description="Disordered" evidence="1">
    <location>
        <begin position="28"/>
        <end position="100"/>
    </location>
</feature>
<feature type="compositionally biased region" description="Polar residues" evidence="1">
    <location>
        <begin position="74"/>
        <end position="86"/>
    </location>
</feature>
<dbReference type="AlphaFoldDB" id="M1MYE3"/>
<feature type="transmembrane region" description="Helical" evidence="2">
    <location>
        <begin position="112"/>
        <end position="137"/>
    </location>
</feature>
<reference evidence="4 5" key="1">
    <citation type="journal article" date="2012" name="Stand. Genomic Sci.">
        <title>Genome sequence of the halotolerant bacterium Corynebacterium halotolerans type strain YIM 70093(T) (= DSM 44683(T)).</title>
        <authorList>
            <person name="Ruckert C."/>
            <person name="Albersmeier A."/>
            <person name="Al-Dilaimi A."/>
            <person name="Niehaus K."/>
            <person name="Szczepanowski R."/>
            <person name="Kalinowski J."/>
        </authorList>
    </citation>
    <scope>NUCLEOTIDE SEQUENCE [LARGE SCALE GENOMIC DNA]</scope>
    <source>
        <strain evidence="4">YIM 70093</strain>
    </source>
</reference>
<dbReference type="Proteomes" id="UP000011723">
    <property type="component" value="Chromosome"/>
</dbReference>
<name>M1MYE3_9CORY</name>
<sequence length="143" mass="14672">MRSFRTAAVAGASALALTFGTTAVATAQDGDDLLPPEDGVTQEQNDSIDQGGDEIPVEDYEPTAPEPDEDYEPSLSSDINTGSSLEGEQPAQGPAIFGSSKDLDSQPAWAQLLYGASILGGIGSLIGVIVGPIVNFLNHGPQA</sequence>
<dbReference type="EMBL" id="CP003697">
    <property type="protein sequence ID" value="AGF72754.1"/>
    <property type="molecule type" value="Genomic_DNA"/>
</dbReference>
<dbReference type="HOGENOM" id="CLU_144039_1_0_11"/>
<proteinExistence type="predicted"/>
<dbReference type="eggNOG" id="ENOG5031QDV">
    <property type="taxonomic scope" value="Bacteria"/>
</dbReference>